<proteinExistence type="inferred from homology"/>
<evidence type="ECO:0000256" key="1">
    <source>
        <dbReference type="ARBA" id="ARBA00004917"/>
    </source>
</evidence>
<reference evidence="9 10" key="1">
    <citation type="submission" date="2019-03" db="EMBL/GenBank/DDBJ databases">
        <title>Genomic Encyclopedia of Type Strains, Phase IV (KMG-IV): sequencing the most valuable type-strain genomes for metagenomic binning, comparative biology and taxonomic classification.</title>
        <authorList>
            <person name="Goeker M."/>
        </authorList>
    </citation>
    <scope>NUCLEOTIDE SEQUENCE [LARGE SCALE GENOMIC DNA]</scope>
    <source>
        <strain evidence="9 10">DSM 11170</strain>
    </source>
</reference>
<dbReference type="Proteomes" id="UP000294813">
    <property type="component" value="Unassembled WGS sequence"/>
</dbReference>
<comment type="caution">
    <text evidence="9">The sequence shown here is derived from an EMBL/GenBank/DDBJ whole genome shotgun (WGS) entry which is preliminary data.</text>
</comment>
<dbReference type="SUPFAM" id="SSF52121">
    <property type="entry name" value="Lumazine synthase"/>
    <property type="match status" value="1"/>
</dbReference>
<comment type="function">
    <text evidence="8">Catalyzes the formation of 6,7-dimethyl-8-ribityllumazine by condensation of 5-amino-6-(D-ribitylamino)uracil with 3,4-dihydroxy-2-butanone 4-phosphate. This is the penultimate step in the biosynthesis of riboflavin.</text>
</comment>
<keyword evidence="10" id="KW-1185">Reference proteome</keyword>
<evidence type="ECO:0000256" key="4">
    <source>
        <dbReference type="ARBA" id="ARBA00022619"/>
    </source>
</evidence>
<feature type="binding site" evidence="8">
    <location>
        <position position="114"/>
    </location>
    <ligand>
        <name>5-amino-6-(D-ribitylamino)uracil</name>
        <dbReference type="ChEBI" id="CHEBI:15934"/>
    </ligand>
</feature>
<sequence>MNIRTFEGNLLGQGLKIGIVVSRFNEFITNKLLSGAVDALVRHGVAERDIHVAWVPGAFEIPLVAKKLTTKDYDAVICLGTVIRGATPHFDYVCSEVSKGIAQVSMQTGVPTIFGVVTTDTIEQAIERAGTKAGNKGWDAGMSAIEMANLLRHIESKPHC</sequence>
<organism evidence="9 10">
    <name type="scientific">Heliophilum fasciatum</name>
    <dbReference type="NCBI Taxonomy" id="35700"/>
    <lineage>
        <taxon>Bacteria</taxon>
        <taxon>Bacillati</taxon>
        <taxon>Bacillota</taxon>
        <taxon>Clostridia</taxon>
        <taxon>Eubacteriales</taxon>
        <taxon>Heliobacteriaceae</taxon>
        <taxon>Heliophilum</taxon>
    </lineage>
</organism>
<dbReference type="EMBL" id="SLXT01000004">
    <property type="protein sequence ID" value="TCP68168.1"/>
    <property type="molecule type" value="Genomic_DNA"/>
</dbReference>
<name>A0A4R2RXG5_9FIRM</name>
<dbReference type="HAMAP" id="MF_00178">
    <property type="entry name" value="Lumazine_synth"/>
    <property type="match status" value="1"/>
</dbReference>
<evidence type="ECO:0000313" key="9">
    <source>
        <dbReference type="EMBL" id="TCP68168.1"/>
    </source>
</evidence>
<dbReference type="GO" id="GO:0005829">
    <property type="term" value="C:cytosol"/>
    <property type="evidence" value="ECO:0007669"/>
    <property type="project" value="TreeGrafter"/>
</dbReference>
<evidence type="ECO:0000256" key="7">
    <source>
        <dbReference type="ARBA" id="ARBA00072606"/>
    </source>
</evidence>
<dbReference type="AlphaFoldDB" id="A0A4R2RXG5"/>
<evidence type="ECO:0000256" key="5">
    <source>
        <dbReference type="ARBA" id="ARBA00022679"/>
    </source>
</evidence>
<dbReference type="PANTHER" id="PTHR21058">
    <property type="entry name" value="6,7-DIMETHYL-8-RIBITYLLUMAZINE SYNTHASE DMRL SYNTHASE LUMAZINE SYNTHASE"/>
    <property type="match status" value="1"/>
</dbReference>
<evidence type="ECO:0000313" key="10">
    <source>
        <dbReference type="Proteomes" id="UP000294813"/>
    </source>
</evidence>
<keyword evidence="5 8" id="KW-0808">Transferase</keyword>
<comment type="pathway">
    <text evidence="1 8">Cofactor biosynthesis; riboflavin biosynthesis; riboflavin from 2-hydroxy-3-oxobutyl phosphate and 5-amino-6-(D-ribitylamino)uracil: step 1/2.</text>
</comment>
<dbReference type="UniPathway" id="UPA00275">
    <property type="reaction ID" value="UER00404"/>
</dbReference>
<dbReference type="GO" id="GO:0009349">
    <property type="term" value="C:riboflavin synthase complex"/>
    <property type="evidence" value="ECO:0007669"/>
    <property type="project" value="UniProtKB-UniRule"/>
</dbReference>
<dbReference type="PANTHER" id="PTHR21058:SF0">
    <property type="entry name" value="6,7-DIMETHYL-8-RIBITYLLUMAZINE SYNTHASE"/>
    <property type="match status" value="1"/>
</dbReference>
<dbReference type="NCBIfam" id="TIGR00114">
    <property type="entry name" value="lumazine-synth"/>
    <property type="match status" value="1"/>
</dbReference>
<dbReference type="Pfam" id="PF00885">
    <property type="entry name" value="DMRL_synthase"/>
    <property type="match status" value="1"/>
</dbReference>
<gene>
    <name evidence="8" type="primary">ribH</name>
    <name evidence="9" type="ORF">EDD73_10471</name>
</gene>
<dbReference type="RefSeq" id="WP_131918196.1">
    <property type="nucleotide sequence ID" value="NZ_JAOQNU010000004.1"/>
</dbReference>
<evidence type="ECO:0000256" key="2">
    <source>
        <dbReference type="ARBA" id="ARBA00007424"/>
    </source>
</evidence>
<feature type="binding site" evidence="8">
    <location>
        <begin position="81"/>
        <end position="83"/>
    </location>
    <ligand>
        <name>5-amino-6-(D-ribitylamino)uracil</name>
        <dbReference type="ChEBI" id="CHEBI:15934"/>
    </ligand>
</feature>
<feature type="active site" description="Proton donor" evidence="8">
    <location>
        <position position="89"/>
    </location>
</feature>
<dbReference type="OrthoDB" id="9809709at2"/>
<dbReference type="InterPro" id="IPR034964">
    <property type="entry name" value="LS"/>
</dbReference>
<feature type="binding site" evidence="8">
    <location>
        <begin position="58"/>
        <end position="60"/>
    </location>
    <ligand>
        <name>5-amino-6-(D-ribitylamino)uracil</name>
        <dbReference type="ChEBI" id="CHEBI:15934"/>
    </ligand>
</feature>
<dbReference type="InterPro" id="IPR036467">
    <property type="entry name" value="LS/RS_sf"/>
</dbReference>
<evidence type="ECO:0000256" key="8">
    <source>
        <dbReference type="HAMAP-Rule" id="MF_00178"/>
    </source>
</evidence>
<evidence type="ECO:0000256" key="6">
    <source>
        <dbReference type="ARBA" id="ARBA00048785"/>
    </source>
</evidence>
<keyword evidence="4 8" id="KW-0686">Riboflavin biosynthesis</keyword>
<feature type="binding site" evidence="8">
    <location>
        <begin position="86"/>
        <end position="87"/>
    </location>
    <ligand>
        <name>(2S)-2-hydroxy-3-oxobutyl phosphate</name>
        <dbReference type="ChEBI" id="CHEBI:58830"/>
    </ligand>
</feature>
<comment type="catalytic activity">
    <reaction evidence="6 8">
        <text>(2S)-2-hydroxy-3-oxobutyl phosphate + 5-amino-6-(D-ribitylamino)uracil = 6,7-dimethyl-8-(1-D-ribityl)lumazine + phosphate + 2 H2O + H(+)</text>
        <dbReference type="Rhea" id="RHEA:26152"/>
        <dbReference type="ChEBI" id="CHEBI:15377"/>
        <dbReference type="ChEBI" id="CHEBI:15378"/>
        <dbReference type="ChEBI" id="CHEBI:15934"/>
        <dbReference type="ChEBI" id="CHEBI:43474"/>
        <dbReference type="ChEBI" id="CHEBI:58201"/>
        <dbReference type="ChEBI" id="CHEBI:58830"/>
        <dbReference type="EC" id="2.5.1.78"/>
    </reaction>
</comment>
<dbReference type="EC" id="2.5.1.78" evidence="3 8"/>
<comment type="similarity">
    <text evidence="2 8">Belongs to the DMRL synthase family.</text>
</comment>
<dbReference type="FunFam" id="3.40.50.960:FF:000001">
    <property type="entry name" value="6,7-dimethyl-8-ribityllumazine synthase"/>
    <property type="match status" value="1"/>
</dbReference>
<dbReference type="CDD" id="cd09209">
    <property type="entry name" value="Lumazine_synthase-I"/>
    <property type="match status" value="1"/>
</dbReference>
<protein>
    <recommendedName>
        <fullName evidence="7 8">6,7-dimethyl-8-ribityllumazine synthase</fullName>
        <shortName evidence="8">DMRL synthase</shortName>
        <shortName evidence="8">LS</shortName>
        <shortName evidence="8">Lumazine synthase</shortName>
        <ecNumber evidence="3 8">2.5.1.78</ecNumber>
    </recommendedName>
</protein>
<feature type="binding site" evidence="8">
    <location>
        <position position="128"/>
    </location>
    <ligand>
        <name>(2S)-2-hydroxy-3-oxobutyl phosphate</name>
        <dbReference type="ChEBI" id="CHEBI:58830"/>
    </ligand>
</feature>
<dbReference type="InterPro" id="IPR002180">
    <property type="entry name" value="LS/RS"/>
</dbReference>
<dbReference type="Gene3D" id="3.40.50.960">
    <property type="entry name" value="Lumazine/riboflavin synthase"/>
    <property type="match status" value="1"/>
</dbReference>
<evidence type="ECO:0000256" key="3">
    <source>
        <dbReference type="ARBA" id="ARBA00012664"/>
    </source>
</evidence>
<dbReference type="GO" id="GO:0009231">
    <property type="term" value="P:riboflavin biosynthetic process"/>
    <property type="evidence" value="ECO:0007669"/>
    <property type="project" value="UniProtKB-UniRule"/>
</dbReference>
<accession>A0A4R2RXG5</accession>
<feature type="binding site" evidence="8">
    <location>
        <position position="24"/>
    </location>
    <ligand>
        <name>5-amino-6-(D-ribitylamino)uracil</name>
        <dbReference type="ChEBI" id="CHEBI:15934"/>
    </ligand>
</feature>
<dbReference type="NCBIfam" id="NF000812">
    <property type="entry name" value="PRK00061.1-4"/>
    <property type="match status" value="1"/>
</dbReference>
<dbReference type="GO" id="GO:0000906">
    <property type="term" value="F:6,7-dimethyl-8-ribityllumazine synthase activity"/>
    <property type="evidence" value="ECO:0007669"/>
    <property type="project" value="UniProtKB-UniRule"/>
</dbReference>